<comment type="caution">
    <text evidence="2">The sequence shown here is derived from an EMBL/GenBank/DDBJ whole genome shotgun (WGS) entry which is preliminary data.</text>
</comment>
<evidence type="ECO:0008006" key="4">
    <source>
        <dbReference type="Google" id="ProtNLM"/>
    </source>
</evidence>
<evidence type="ECO:0000313" key="2">
    <source>
        <dbReference type="EMBL" id="PCG09349.1"/>
    </source>
</evidence>
<keyword evidence="1" id="KW-1133">Transmembrane helix</keyword>
<keyword evidence="1" id="KW-0472">Membrane</keyword>
<feature type="transmembrane region" description="Helical" evidence="1">
    <location>
        <begin position="163"/>
        <end position="181"/>
    </location>
</feature>
<name>A0A2A4HZJ9_9SPHN</name>
<dbReference type="Proteomes" id="UP000218784">
    <property type="component" value="Unassembled WGS sequence"/>
</dbReference>
<keyword evidence="1" id="KW-0812">Transmembrane</keyword>
<dbReference type="AlphaFoldDB" id="A0A2A4HZJ9"/>
<sequence>MVAPLAALKPVQTLQRRWPALLGAVVTAAMLGGLAGELLGQGLAGLRRAVPTAAGFYLFFLISYFALPVADFVIFRRLWHVPASAFGALNRKRIANDVLVGYSGDAYFYAWARARTEMVAAPFGAVKDVTIVSGIAGNVSAIVLGAVALPLGYELIEPATLRTILWSMGLATGLTLAFLLFSSRVFSLPRRQLWFIFGVDMLRIVVNCVTIAIAWSFAMPTVSVGLWLFLIAGRQLVSRLPLVPNKDLLFANFAILFIGQDQALSDLMAFTAASTLVVHLLIIAVVGIEYLVERTQAWRHEG</sequence>
<feature type="transmembrane region" description="Helical" evidence="1">
    <location>
        <begin position="56"/>
        <end position="75"/>
    </location>
</feature>
<protein>
    <recommendedName>
        <fullName evidence="4">Flippase-like domain-containing protein</fullName>
    </recommendedName>
</protein>
<organism evidence="2 3">
    <name type="scientific">Sphingomonas ginsenosidimutans</name>
    <dbReference type="NCBI Taxonomy" id="862134"/>
    <lineage>
        <taxon>Bacteria</taxon>
        <taxon>Pseudomonadati</taxon>
        <taxon>Pseudomonadota</taxon>
        <taxon>Alphaproteobacteria</taxon>
        <taxon>Sphingomonadales</taxon>
        <taxon>Sphingomonadaceae</taxon>
        <taxon>Sphingomonas</taxon>
    </lineage>
</organism>
<feature type="transmembrane region" description="Helical" evidence="1">
    <location>
        <begin position="129"/>
        <end position="151"/>
    </location>
</feature>
<proteinExistence type="predicted"/>
<keyword evidence="3" id="KW-1185">Reference proteome</keyword>
<feature type="transmembrane region" description="Helical" evidence="1">
    <location>
        <begin position="18"/>
        <end position="36"/>
    </location>
</feature>
<evidence type="ECO:0000256" key="1">
    <source>
        <dbReference type="SAM" id="Phobius"/>
    </source>
</evidence>
<evidence type="ECO:0000313" key="3">
    <source>
        <dbReference type="Proteomes" id="UP000218784"/>
    </source>
</evidence>
<feature type="transmembrane region" description="Helical" evidence="1">
    <location>
        <begin position="267"/>
        <end position="292"/>
    </location>
</feature>
<dbReference type="EMBL" id="NWVD01000003">
    <property type="protein sequence ID" value="PCG09349.1"/>
    <property type="molecule type" value="Genomic_DNA"/>
</dbReference>
<gene>
    <name evidence="2" type="ORF">COA17_10120</name>
</gene>
<reference evidence="2 3" key="1">
    <citation type="submission" date="2017-09" db="EMBL/GenBank/DDBJ databases">
        <title>Sphingomonas ginsenosidimutans KACC 14949, whole genome shotgun sequence.</title>
        <authorList>
            <person name="Feng G."/>
            <person name="Zhu H."/>
        </authorList>
    </citation>
    <scope>NUCLEOTIDE SEQUENCE [LARGE SCALE GENOMIC DNA]</scope>
    <source>
        <strain evidence="2 3">KACC 14949</strain>
    </source>
</reference>
<accession>A0A2A4HZJ9</accession>